<organism evidence="1 2">
    <name type="scientific">Stereocaulon virgatum</name>
    <dbReference type="NCBI Taxonomy" id="373712"/>
    <lineage>
        <taxon>Eukaryota</taxon>
        <taxon>Fungi</taxon>
        <taxon>Dikarya</taxon>
        <taxon>Ascomycota</taxon>
        <taxon>Pezizomycotina</taxon>
        <taxon>Lecanoromycetes</taxon>
        <taxon>OSLEUM clade</taxon>
        <taxon>Lecanoromycetidae</taxon>
        <taxon>Lecanorales</taxon>
        <taxon>Lecanorineae</taxon>
        <taxon>Stereocaulaceae</taxon>
        <taxon>Stereocaulon</taxon>
    </lineage>
</organism>
<keyword evidence="2" id="KW-1185">Reference proteome</keyword>
<dbReference type="Proteomes" id="UP001590950">
    <property type="component" value="Unassembled WGS sequence"/>
</dbReference>
<comment type="caution">
    <text evidence="1">The sequence shown here is derived from an EMBL/GenBank/DDBJ whole genome shotgun (WGS) entry which is preliminary data.</text>
</comment>
<name>A0ABR4AKU8_9LECA</name>
<sequence length="79" mass="9031">MLLTFLETVTLIYNTPHEDNWALRDVALVHIMHRKDEISEEAVLKAELLKTVTSAPQLTFDMLLREWSASGNACEICDE</sequence>
<accession>A0ABR4AKU8</accession>
<evidence type="ECO:0000313" key="1">
    <source>
        <dbReference type="EMBL" id="KAL2045304.1"/>
    </source>
</evidence>
<evidence type="ECO:0000313" key="2">
    <source>
        <dbReference type="Proteomes" id="UP001590950"/>
    </source>
</evidence>
<protein>
    <submittedName>
        <fullName evidence="1">Uncharacterized protein</fullName>
    </submittedName>
</protein>
<reference evidence="1 2" key="1">
    <citation type="submission" date="2024-09" db="EMBL/GenBank/DDBJ databases">
        <title>Rethinking Asexuality: The Enigmatic Case of Functional Sexual Genes in Lepraria (Stereocaulaceae).</title>
        <authorList>
            <person name="Doellman M."/>
            <person name="Sun Y."/>
            <person name="Barcenas-Pena A."/>
            <person name="Lumbsch H.T."/>
            <person name="Grewe F."/>
        </authorList>
    </citation>
    <scope>NUCLEOTIDE SEQUENCE [LARGE SCALE GENOMIC DNA]</scope>
    <source>
        <strain evidence="1 2">Mercado 3170</strain>
    </source>
</reference>
<dbReference type="EMBL" id="JBEFKJ010000007">
    <property type="protein sequence ID" value="KAL2045304.1"/>
    <property type="molecule type" value="Genomic_DNA"/>
</dbReference>
<proteinExistence type="predicted"/>
<gene>
    <name evidence="1" type="ORF">N7G274_002387</name>
</gene>